<feature type="domain" description="Response regulatory" evidence="8">
    <location>
        <begin position="34"/>
        <end position="158"/>
    </location>
</feature>
<dbReference type="RefSeq" id="WP_420905532.1">
    <property type="nucleotide sequence ID" value="NZ_BAAFGK010000004.1"/>
</dbReference>
<dbReference type="InterPro" id="IPR011006">
    <property type="entry name" value="CheY-like_superfamily"/>
</dbReference>
<comment type="caution">
    <text evidence="9">The sequence shown here is derived from an EMBL/GenBank/DDBJ whole genome shotgun (WGS) entry which is preliminary data.</text>
</comment>
<dbReference type="GO" id="GO:0004673">
    <property type="term" value="F:protein histidine kinase activity"/>
    <property type="evidence" value="ECO:0007669"/>
    <property type="project" value="UniProtKB-EC"/>
</dbReference>
<dbReference type="InterPro" id="IPR036890">
    <property type="entry name" value="HATPase_C_sf"/>
</dbReference>
<dbReference type="SMART" id="SM00387">
    <property type="entry name" value="HATPase_c"/>
    <property type="match status" value="1"/>
</dbReference>
<dbReference type="PROSITE" id="PS50110">
    <property type="entry name" value="RESPONSE_REGULATORY"/>
    <property type="match status" value="1"/>
</dbReference>
<dbReference type="SUPFAM" id="SSF47384">
    <property type="entry name" value="Homodimeric domain of signal transducing histidine kinase"/>
    <property type="match status" value="1"/>
</dbReference>
<keyword evidence="3 6" id="KW-0597">Phosphoprotein</keyword>
<dbReference type="InterPro" id="IPR001789">
    <property type="entry name" value="Sig_transdc_resp-reg_receiver"/>
</dbReference>
<dbReference type="InterPro" id="IPR003661">
    <property type="entry name" value="HisK_dim/P_dom"/>
</dbReference>
<dbReference type="EC" id="2.7.13.3" evidence="2"/>
<evidence type="ECO:0000313" key="10">
    <source>
        <dbReference type="Proteomes" id="UP001628193"/>
    </source>
</evidence>
<dbReference type="SUPFAM" id="SSF52172">
    <property type="entry name" value="CheY-like"/>
    <property type="match status" value="1"/>
</dbReference>
<dbReference type="EMBL" id="BAAFGK010000004">
    <property type="protein sequence ID" value="GAB0057844.1"/>
    <property type="molecule type" value="Genomic_DNA"/>
</dbReference>
<dbReference type="InterPro" id="IPR003594">
    <property type="entry name" value="HATPase_dom"/>
</dbReference>
<evidence type="ECO:0000259" key="8">
    <source>
        <dbReference type="PROSITE" id="PS50110"/>
    </source>
</evidence>
<dbReference type="Gene3D" id="3.30.565.10">
    <property type="entry name" value="Histidine kinase-like ATPase, C-terminal domain"/>
    <property type="match status" value="1"/>
</dbReference>
<sequence length="442" mass="49850">MNGIERPPEKKIMVFKKKSEARTEHDKPSGSLWKIIVVDDDPQIHILTEEVLRDFTFEGRHLWLITGYSGQEARELLRKHEDAAVILLDVVMETNHAGLDVVKFIREELRNQNLRILLRTGQAGQFPEEKIFEEYDINNFLEKTDLTSRRLKTALKVALRAHRDIRELDLARQREVELRRAADAASQAKSNFLHMMSHELRTPLQGTKGPFEEFKSQFHLFVGMKRLQALIGSMHDENLKSQFTAALQETRDEVEEIASQGLKSVEHLLGLIEDVLDFARIEAGKLTLSITPHPVRQPIQDVLATLRPLADKKGLQMVVRLDEDFSVLADGKRFKQILFNVLGNAIKFTSAGSVTLSVVREERHASFCIADTGCGIPPDKLSLIFEAFEQIDNSATRQAGGTGLGLPITRELVRRQGGEIQVRSTPGQGAHFTFTLPLSLEG</sequence>
<protein>
    <recommendedName>
        <fullName evidence="2">histidine kinase</fullName>
        <ecNumber evidence="2">2.7.13.3</ecNumber>
    </recommendedName>
</protein>
<gene>
    <name evidence="9" type="primary">rcsC_64</name>
    <name evidence="9" type="ORF">SIID45300_02178</name>
</gene>
<dbReference type="InterPro" id="IPR036097">
    <property type="entry name" value="HisK_dim/P_sf"/>
</dbReference>
<dbReference type="PANTHER" id="PTHR43047">
    <property type="entry name" value="TWO-COMPONENT HISTIDINE PROTEIN KINASE"/>
    <property type="match status" value="1"/>
</dbReference>
<evidence type="ECO:0000313" key="9">
    <source>
        <dbReference type="EMBL" id="GAB0057844.1"/>
    </source>
</evidence>
<evidence type="ECO:0000256" key="4">
    <source>
        <dbReference type="ARBA" id="ARBA00022679"/>
    </source>
</evidence>
<reference evidence="9 10" key="1">
    <citation type="submission" date="2024-09" db="EMBL/GenBank/DDBJ databases">
        <title>Draft genome sequence of Candidatus Magnetaquicoccaceae bacterium FCR-1.</title>
        <authorList>
            <person name="Shimoshige H."/>
            <person name="Shimamura S."/>
            <person name="Taoka A."/>
            <person name="Kobayashi H."/>
            <person name="Maekawa T."/>
        </authorList>
    </citation>
    <scope>NUCLEOTIDE SEQUENCE [LARGE SCALE GENOMIC DNA]</scope>
    <source>
        <strain evidence="9 10">FCR-1</strain>
    </source>
</reference>
<organism evidence="9 10">
    <name type="scientific">Candidatus Magnetaquiglobus chichijimensis</name>
    <dbReference type="NCBI Taxonomy" id="3141448"/>
    <lineage>
        <taxon>Bacteria</taxon>
        <taxon>Pseudomonadati</taxon>
        <taxon>Pseudomonadota</taxon>
        <taxon>Magnetococcia</taxon>
        <taxon>Magnetococcales</taxon>
        <taxon>Candidatus Magnetaquicoccaceae</taxon>
        <taxon>Candidatus Magnetaquiglobus</taxon>
    </lineage>
</organism>
<dbReference type="Pfam" id="PF02518">
    <property type="entry name" value="HATPase_c"/>
    <property type="match status" value="1"/>
</dbReference>
<dbReference type="Pfam" id="PF00072">
    <property type="entry name" value="Response_reg"/>
    <property type="match status" value="1"/>
</dbReference>
<dbReference type="Gene3D" id="1.10.287.130">
    <property type="match status" value="1"/>
</dbReference>
<evidence type="ECO:0000256" key="2">
    <source>
        <dbReference type="ARBA" id="ARBA00012438"/>
    </source>
</evidence>
<proteinExistence type="predicted"/>
<feature type="modified residue" description="4-aspartylphosphate" evidence="6">
    <location>
        <position position="89"/>
    </location>
</feature>
<feature type="domain" description="Histidine kinase" evidence="7">
    <location>
        <begin position="195"/>
        <end position="440"/>
    </location>
</feature>
<evidence type="ECO:0000256" key="6">
    <source>
        <dbReference type="PROSITE-ProRule" id="PRU00169"/>
    </source>
</evidence>
<dbReference type="PRINTS" id="PR00344">
    <property type="entry name" value="BCTRLSENSOR"/>
</dbReference>
<keyword evidence="4 9" id="KW-0808">Transferase</keyword>
<dbReference type="SMART" id="SM00388">
    <property type="entry name" value="HisKA"/>
    <property type="match status" value="1"/>
</dbReference>
<dbReference type="CDD" id="cd16922">
    <property type="entry name" value="HATPase_EvgS-ArcB-TorS-like"/>
    <property type="match status" value="1"/>
</dbReference>
<dbReference type="PROSITE" id="PS50109">
    <property type="entry name" value="HIS_KIN"/>
    <property type="match status" value="1"/>
</dbReference>
<evidence type="ECO:0000256" key="5">
    <source>
        <dbReference type="ARBA" id="ARBA00022777"/>
    </source>
</evidence>
<keyword evidence="5 9" id="KW-0418">Kinase</keyword>
<accession>A0ABQ0CAD2</accession>
<evidence type="ECO:0000259" key="7">
    <source>
        <dbReference type="PROSITE" id="PS50109"/>
    </source>
</evidence>
<dbReference type="SUPFAM" id="SSF55874">
    <property type="entry name" value="ATPase domain of HSP90 chaperone/DNA topoisomerase II/histidine kinase"/>
    <property type="match status" value="1"/>
</dbReference>
<evidence type="ECO:0000256" key="1">
    <source>
        <dbReference type="ARBA" id="ARBA00000085"/>
    </source>
</evidence>
<dbReference type="SMART" id="SM00448">
    <property type="entry name" value="REC"/>
    <property type="match status" value="1"/>
</dbReference>
<dbReference type="Gene3D" id="3.40.50.2300">
    <property type="match status" value="1"/>
</dbReference>
<evidence type="ECO:0000256" key="3">
    <source>
        <dbReference type="ARBA" id="ARBA00022553"/>
    </source>
</evidence>
<keyword evidence="10" id="KW-1185">Reference proteome</keyword>
<comment type="catalytic activity">
    <reaction evidence="1">
        <text>ATP + protein L-histidine = ADP + protein N-phospho-L-histidine.</text>
        <dbReference type="EC" id="2.7.13.3"/>
    </reaction>
</comment>
<dbReference type="InterPro" id="IPR005467">
    <property type="entry name" value="His_kinase_dom"/>
</dbReference>
<dbReference type="Proteomes" id="UP001628193">
    <property type="component" value="Unassembled WGS sequence"/>
</dbReference>
<dbReference type="CDD" id="cd00082">
    <property type="entry name" value="HisKA"/>
    <property type="match status" value="1"/>
</dbReference>
<dbReference type="InterPro" id="IPR004358">
    <property type="entry name" value="Sig_transdc_His_kin-like_C"/>
</dbReference>
<name>A0ABQ0CAD2_9PROT</name>